<feature type="domain" description="NADH:quinone oxidoreductase/Mrp antiporter transmembrane" evidence="9">
    <location>
        <begin position="812"/>
        <end position="1111"/>
    </location>
</feature>
<keyword evidence="5" id="KW-0560">Oxidoreductase</keyword>
<feature type="transmembrane region" description="Helical" evidence="8">
    <location>
        <begin position="100"/>
        <end position="122"/>
    </location>
</feature>
<feature type="transmembrane region" description="Helical" evidence="8">
    <location>
        <begin position="336"/>
        <end position="354"/>
    </location>
</feature>
<feature type="transmembrane region" description="Helical" evidence="8">
    <location>
        <begin position="656"/>
        <end position="675"/>
    </location>
</feature>
<evidence type="ECO:0000256" key="1">
    <source>
        <dbReference type="ARBA" id="ARBA00004651"/>
    </source>
</evidence>
<feature type="transmembrane region" description="Helical" evidence="8">
    <location>
        <begin position="191"/>
        <end position="211"/>
    </location>
</feature>
<evidence type="ECO:0000313" key="12">
    <source>
        <dbReference type="Proteomes" id="UP001058120"/>
    </source>
</evidence>
<feature type="transmembrane region" description="Helical" evidence="8">
    <location>
        <begin position="967"/>
        <end position="989"/>
    </location>
</feature>
<feature type="transmembrane region" description="Helical" evidence="8">
    <location>
        <begin position="1190"/>
        <end position="1208"/>
    </location>
</feature>
<feature type="transmembrane region" description="Helical" evidence="8">
    <location>
        <begin position="1097"/>
        <end position="1120"/>
    </location>
</feature>
<keyword evidence="12" id="KW-1185">Reference proteome</keyword>
<keyword evidence="2" id="KW-1003">Cell membrane</keyword>
<evidence type="ECO:0000256" key="6">
    <source>
        <dbReference type="ARBA" id="ARBA00023136"/>
    </source>
</evidence>
<feature type="domain" description="NADH-Ubiquinone oxidoreductase (complex I) chain 5 N-terminal" evidence="10">
    <location>
        <begin position="759"/>
        <end position="796"/>
    </location>
</feature>
<evidence type="ECO:0000256" key="4">
    <source>
        <dbReference type="ARBA" id="ARBA00022989"/>
    </source>
</evidence>
<feature type="transmembrane region" description="Helical" evidence="8">
    <location>
        <begin position="58"/>
        <end position="80"/>
    </location>
</feature>
<feature type="transmembrane region" description="Helical" evidence="8">
    <location>
        <begin position="738"/>
        <end position="760"/>
    </location>
</feature>
<feature type="transmembrane region" description="Helical" evidence="8">
    <location>
        <begin position="1027"/>
        <end position="1047"/>
    </location>
</feature>
<evidence type="ECO:0000256" key="3">
    <source>
        <dbReference type="ARBA" id="ARBA00022692"/>
    </source>
</evidence>
<evidence type="ECO:0000259" key="10">
    <source>
        <dbReference type="Pfam" id="PF00662"/>
    </source>
</evidence>
<feature type="transmembrane region" description="Helical" evidence="8">
    <location>
        <begin position="404"/>
        <end position="427"/>
    </location>
</feature>
<reference evidence="11" key="1">
    <citation type="submission" date="2020-12" db="EMBL/GenBank/DDBJ databases">
        <title>Taurinivorans muris gen. nov., sp. nov., fundamental and realized metabolic niche of a ubiquitous sulfidogenic bacterium in the murine intestine.</title>
        <authorList>
            <person name="Ye H."/>
            <person name="Hanson B.T."/>
            <person name="Loy A."/>
        </authorList>
    </citation>
    <scope>NUCLEOTIDE SEQUENCE</scope>
    <source>
        <strain evidence="11">LT0009</strain>
    </source>
</reference>
<evidence type="ECO:0000256" key="5">
    <source>
        <dbReference type="ARBA" id="ARBA00023002"/>
    </source>
</evidence>
<gene>
    <name evidence="11" type="ORF">JBF11_04055</name>
</gene>
<feature type="transmembrane region" description="Helical" evidence="8">
    <location>
        <begin position="933"/>
        <end position="955"/>
    </location>
</feature>
<evidence type="ECO:0000256" key="2">
    <source>
        <dbReference type="ARBA" id="ARBA00022475"/>
    </source>
</evidence>
<comment type="subcellular location">
    <subcellularLocation>
        <location evidence="1">Cell membrane</location>
        <topology evidence="1">Multi-pass membrane protein</topology>
    </subcellularLocation>
    <subcellularLocation>
        <location evidence="7">Membrane</location>
        <topology evidence="7">Multi-pass membrane protein</topology>
    </subcellularLocation>
</comment>
<feature type="domain" description="NADH:quinone oxidoreductase/Mrp antiporter transmembrane" evidence="9">
    <location>
        <begin position="335"/>
        <end position="629"/>
    </location>
</feature>
<feature type="transmembrane region" description="Helical" evidence="8">
    <location>
        <begin position="616"/>
        <end position="635"/>
    </location>
</feature>
<feature type="transmembrane region" description="Helical" evidence="8">
    <location>
        <begin position="142"/>
        <end position="170"/>
    </location>
</feature>
<protein>
    <submittedName>
        <fullName evidence="11">Oxidoreductase</fullName>
    </submittedName>
</protein>
<feature type="transmembrane region" description="Helical" evidence="8">
    <location>
        <begin position="448"/>
        <end position="469"/>
    </location>
</feature>
<dbReference type="Pfam" id="PF00662">
    <property type="entry name" value="Proton_antipo_N"/>
    <property type="match status" value="1"/>
</dbReference>
<feature type="transmembrane region" description="Helical" evidence="8">
    <location>
        <begin position="285"/>
        <end position="306"/>
    </location>
</feature>
<evidence type="ECO:0000256" key="7">
    <source>
        <dbReference type="RuleBase" id="RU000320"/>
    </source>
</evidence>
<feature type="transmembrane region" description="Helical" evidence="8">
    <location>
        <begin position="793"/>
        <end position="810"/>
    </location>
</feature>
<feature type="transmembrane region" description="Helical" evidence="8">
    <location>
        <begin position="262"/>
        <end position="279"/>
    </location>
</feature>
<organism evidence="11 12">
    <name type="scientific">Taurinivorans muris</name>
    <dbReference type="NCBI Taxonomy" id="2787751"/>
    <lineage>
        <taxon>Bacteria</taxon>
        <taxon>Pseudomonadati</taxon>
        <taxon>Thermodesulfobacteriota</taxon>
        <taxon>Desulfovibrionia</taxon>
        <taxon>Desulfovibrionales</taxon>
        <taxon>Desulfovibrionaceae</taxon>
        <taxon>Taurinivorans</taxon>
    </lineage>
</organism>
<dbReference type="PANTHER" id="PTHR42682">
    <property type="entry name" value="HYDROGENASE-4 COMPONENT F"/>
    <property type="match status" value="1"/>
</dbReference>
<dbReference type="Pfam" id="PF00361">
    <property type="entry name" value="Proton_antipo_M"/>
    <property type="match status" value="2"/>
</dbReference>
<feature type="transmembrane region" description="Helical" evidence="8">
    <location>
        <begin position="1001"/>
        <end position="1021"/>
    </location>
</feature>
<proteinExistence type="predicted"/>
<dbReference type="InterPro" id="IPR001750">
    <property type="entry name" value="ND/Mrp_TM"/>
</dbReference>
<dbReference type="RefSeq" id="WP_334316104.1">
    <property type="nucleotide sequence ID" value="NZ_CP065938.1"/>
</dbReference>
<feature type="transmembrane region" description="Helical" evidence="8">
    <location>
        <begin position="1059"/>
        <end position="1077"/>
    </location>
</feature>
<feature type="transmembrane region" description="Helical" evidence="8">
    <location>
        <begin position="714"/>
        <end position="731"/>
    </location>
</feature>
<keyword evidence="4 8" id="KW-1133">Transmembrane helix</keyword>
<evidence type="ECO:0000259" key="9">
    <source>
        <dbReference type="Pfam" id="PF00361"/>
    </source>
</evidence>
<evidence type="ECO:0000313" key="11">
    <source>
        <dbReference type="EMBL" id="UWX06492.1"/>
    </source>
</evidence>
<evidence type="ECO:0000256" key="8">
    <source>
        <dbReference type="SAM" id="Phobius"/>
    </source>
</evidence>
<feature type="transmembrane region" description="Helical" evidence="8">
    <location>
        <begin position="578"/>
        <end position="596"/>
    </location>
</feature>
<dbReference type="Proteomes" id="UP001058120">
    <property type="component" value="Chromosome"/>
</dbReference>
<keyword evidence="3 7" id="KW-0812">Transmembrane</keyword>
<feature type="transmembrane region" description="Helical" evidence="8">
    <location>
        <begin position="512"/>
        <end position="535"/>
    </location>
</feature>
<feature type="transmembrane region" description="Helical" evidence="8">
    <location>
        <begin position="1141"/>
        <end position="1170"/>
    </location>
</feature>
<dbReference type="PRINTS" id="PR01434">
    <property type="entry name" value="NADHDHGNASE5"/>
</dbReference>
<dbReference type="InterPro" id="IPR052175">
    <property type="entry name" value="ComplexI-like_HydComp"/>
</dbReference>
<feature type="transmembrane region" description="Helical" evidence="8">
    <location>
        <begin position="481"/>
        <end position="500"/>
    </location>
</feature>
<name>A0ABY5Y547_9BACT</name>
<dbReference type="PANTHER" id="PTHR42682:SF4">
    <property type="entry name" value="NADH-UBIQUINONE_PLASTOQUINONE"/>
    <property type="match status" value="1"/>
</dbReference>
<feature type="transmembrane region" description="Helical" evidence="8">
    <location>
        <begin position="847"/>
        <end position="871"/>
    </location>
</feature>
<keyword evidence="6 8" id="KW-0472">Membrane</keyword>
<dbReference type="InterPro" id="IPR001516">
    <property type="entry name" value="Proton_antipo_N"/>
</dbReference>
<accession>A0ABY5Y547</accession>
<feature type="transmembrane region" description="Helical" evidence="8">
    <location>
        <begin position="6"/>
        <end position="25"/>
    </location>
</feature>
<sequence length="1254" mass="136248">MLSTAIIQSFLYVGIIISLGGLILASRLSKTYLAFLGLCIADIGYVCIGLSIPNDSAYIGSIALMSFNAVARLAALIALIRMAKVSRALKLPLAGIAKELPYSSVVFALALFSAIEISPFFTPDAKHHILYGAILLGDPLHISSYGIAVLVTLINIAKLVMTLFIVHSLFQGNSYSHKTENAWNDFKTSPLLLHLFFAVLVIFGLGSHEFIHYLTTTYAQNTFSQQFPDFTLTWKTETLILYMGAALVLAGGFILPSLRKPLAFVIAAVSFIFAALDHSGSALSYFFAVLSGFMAMIITLYSFGYIKHNETSYYALLLLMFASILGLLTSENSGSFFVFWEIMTLSSYVLVAFDDTPKAHYAAKKYFLMSGIGAVIMLPALLMLQLHNAQELYALLTAKEAINVFLYVCLIALFIGFGVKAGVFPFHSWLPDAHPAAPSSVSAPLSGILTKTGLYGMLFFFSTFLGFGLLQNSLVCPFFKLPSIGVVLILLGIITMFYGEIKAYQAIEIKRLFAYSTIGQIGEICMTLGVFSYLATTGALFHIFNHAVMKDLIFLCTGVFILRSGFTKIEDLKGLGKVMPFTASCMVIGLLSILGLPPLAGFNSKFIMLLGLAEYSPYLAALMLLASFIGCVYYTRIIRILVFEKYTGPQVADATPAMKAALGALAFLCVLFGIYPELVLNTLIAPVTDLIADKGGFNLSGQGLDLVSLTTVTWKSPALIIVLGAVLPVILRKNPMQSGIASVFVLGFASVALLVTMGQYDTLSCIFALGITVIGATTACYSIGYLEHNHAQWRYYASFLCMCGGLVGVATSSNLFSFFFFWEIMSSWTLYFVIIHEETRESLWEGFKYFLFNMIGAGFLFLGVILTVHWLGTADFAEMKNSFTQLDAGKVTVLFALLTIGFLMKAAQLPFRIDVQMHPATAPTPVSGYISSVLLKSALFGLAKLFLVFGGISLFAEHINLAYLSEISLYIGAVTIVMAASFAVLQSDIKLVLIYSTVSQLGYMVVGISLGTSLGVAGGILHLVNHLFFKDLLFLVAGVIIAQTHIYSMDKMGGLGLKMPKTLALFAIGAVCVIGLPPSNGFTSKWIIYHALMEQGYVLPAILSLIGSVLTLAYMTKFLHSVFLGQVKPSMETVHEAPKTMLIPMALLSLGCIVTSVFPGFVLLAINKILLSAGLQPLDVAPWGINSGKGAWNATLTAILFFIVWYIGQKVLRKFSKQERQTAIYTCGIPAENFAPSTSQDIYSTKILFGTENK</sequence>
<feature type="transmembrane region" description="Helical" evidence="8">
    <location>
        <begin position="313"/>
        <end position="330"/>
    </location>
</feature>
<feature type="transmembrane region" description="Helical" evidence="8">
    <location>
        <begin position="891"/>
        <end position="913"/>
    </location>
</feature>
<feature type="transmembrane region" description="Helical" evidence="8">
    <location>
        <begin position="547"/>
        <end position="566"/>
    </location>
</feature>
<feature type="transmembrane region" description="Helical" evidence="8">
    <location>
        <begin position="366"/>
        <end position="384"/>
    </location>
</feature>
<dbReference type="EMBL" id="CP065938">
    <property type="protein sequence ID" value="UWX06492.1"/>
    <property type="molecule type" value="Genomic_DNA"/>
</dbReference>
<feature type="transmembrane region" description="Helical" evidence="8">
    <location>
        <begin position="766"/>
        <end position="786"/>
    </location>
</feature>
<feature type="transmembrane region" description="Helical" evidence="8">
    <location>
        <begin position="32"/>
        <end position="52"/>
    </location>
</feature>
<feature type="transmembrane region" description="Helical" evidence="8">
    <location>
        <begin position="239"/>
        <end position="255"/>
    </location>
</feature>